<reference evidence="2" key="1">
    <citation type="journal article" date="2022" name="Int. J. Syst. Evol. Microbiol.">
        <title>Granulimonas faecalis gen. nov., sp. nov., and Leptogranulimonas caecicola gen. nov., sp. nov., novel lactate-producing Atopobiaceae bacteria isolated from mouse intestines, and an emended description of the family Atopobiaceae.</title>
        <authorList>
            <person name="Morinaga K."/>
            <person name="Kusada H."/>
            <person name="Sakamoto S."/>
            <person name="Murakami T."/>
            <person name="Toyoda A."/>
            <person name="Mori H."/>
            <person name="Meng X.Y."/>
            <person name="Takashino M."/>
            <person name="Murotomi K."/>
            <person name="Tamaki H."/>
        </authorList>
    </citation>
    <scope>NUCLEOTIDE SEQUENCE</scope>
    <source>
        <strain evidence="2">OPF53</strain>
    </source>
</reference>
<keyword evidence="1" id="KW-1133">Transmembrane helix</keyword>
<keyword evidence="1" id="KW-0812">Transmembrane</keyword>
<feature type="transmembrane region" description="Helical" evidence="1">
    <location>
        <begin position="135"/>
        <end position="165"/>
    </location>
</feature>
<dbReference type="RefSeq" id="WP_265591035.1">
    <property type="nucleotide sequence ID" value="NZ_BQKC01000001.1"/>
</dbReference>
<evidence type="ECO:0000313" key="3">
    <source>
        <dbReference type="Proteomes" id="UP001055025"/>
    </source>
</evidence>
<sequence>MLVYLALDVIPVACMVASVAVKTATRSDIVAFWLMAALLILIGALRGRTVGTDTGGYLLGAYGESRINSLEFFYRYSKYSSWDPLFKLVLWLTGHWSPTMMPVQLACSALTVIPIFMSLAGMAKMNSRFSPWPGVAVYTLLFYPASFNLIRQSIAMSFVVFAYYLSMKRRWFRAFLPLIVAVGFHKSAVVVVPLVLLCALRSLPLRRYDAVRYAVLTVGAIAVLFAAPLLQWATSVLGIYGHYADGTVSAGPGGRRSWLEICFIAVVLVVAHRRLSVPSALPERFSRELSTVCLMGAVLYGLCVVNLFLYRIGLYYLYFFILYAPCLMDVTAMAPVFSKARHFDGAAARRAALLGCLVLLACLVFSIDYYFICKMNEVVPYVFL</sequence>
<protein>
    <recommendedName>
        <fullName evidence="4">EpsG family protein</fullName>
    </recommendedName>
</protein>
<keyword evidence="3" id="KW-1185">Reference proteome</keyword>
<feature type="transmembrane region" description="Helical" evidence="1">
    <location>
        <begin position="101"/>
        <end position="123"/>
    </location>
</feature>
<feature type="transmembrane region" description="Helical" evidence="1">
    <location>
        <begin position="350"/>
        <end position="372"/>
    </location>
</feature>
<dbReference type="Pfam" id="PF14897">
    <property type="entry name" value="EpsG"/>
    <property type="match status" value="1"/>
</dbReference>
<feature type="transmembrane region" description="Helical" evidence="1">
    <location>
        <begin position="315"/>
        <end position="338"/>
    </location>
</feature>
<name>A0AAV5B4G5_9ACTN</name>
<evidence type="ECO:0000313" key="2">
    <source>
        <dbReference type="EMBL" id="GJM56112.1"/>
    </source>
</evidence>
<keyword evidence="1" id="KW-0472">Membrane</keyword>
<feature type="transmembrane region" description="Helical" evidence="1">
    <location>
        <begin position="210"/>
        <end position="230"/>
    </location>
</feature>
<feature type="transmembrane region" description="Helical" evidence="1">
    <location>
        <begin position="289"/>
        <end position="309"/>
    </location>
</feature>
<organism evidence="2 3">
    <name type="scientific">Granulimonas faecalis</name>
    <dbReference type="NCBI Taxonomy" id="2894155"/>
    <lineage>
        <taxon>Bacteria</taxon>
        <taxon>Bacillati</taxon>
        <taxon>Actinomycetota</taxon>
        <taxon>Coriobacteriia</taxon>
        <taxon>Coriobacteriales</taxon>
        <taxon>Kribbibacteriaceae</taxon>
        <taxon>Granulimonas</taxon>
    </lineage>
</organism>
<dbReference type="Proteomes" id="UP001055025">
    <property type="component" value="Unassembled WGS sequence"/>
</dbReference>
<evidence type="ECO:0000256" key="1">
    <source>
        <dbReference type="SAM" id="Phobius"/>
    </source>
</evidence>
<feature type="transmembrane region" description="Helical" evidence="1">
    <location>
        <begin position="6"/>
        <end position="23"/>
    </location>
</feature>
<dbReference type="InterPro" id="IPR049458">
    <property type="entry name" value="EpsG-like"/>
</dbReference>
<dbReference type="AlphaFoldDB" id="A0AAV5B4G5"/>
<accession>A0AAV5B4G5</accession>
<dbReference type="EMBL" id="BQKC01000001">
    <property type="protein sequence ID" value="GJM56112.1"/>
    <property type="molecule type" value="Genomic_DNA"/>
</dbReference>
<comment type="caution">
    <text evidence="2">The sequence shown here is derived from an EMBL/GenBank/DDBJ whole genome shotgun (WGS) entry which is preliminary data.</text>
</comment>
<evidence type="ECO:0008006" key="4">
    <source>
        <dbReference type="Google" id="ProtNLM"/>
    </source>
</evidence>
<proteinExistence type="predicted"/>
<feature type="transmembrane region" description="Helical" evidence="1">
    <location>
        <begin position="171"/>
        <end position="198"/>
    </location>
</feature>
<feature type="transmembrane region" description="Helical" evidence="1">
    <location>
        <begin position="30"/>
        <end position="47"/>
    </location>
</feature>
<gene>
    <name evidence="2" type="ORF">ATOP_17670</name>
</gene>